<dbReference type="Gene3D" id="1.25.40.10">
    <property type="entry name" value="Tetratricopeptide repeat domain"/>
    <property type="match status" value="1"/>
</dbReference>
<dbReference type="EMBL" id="JBHULB010000017">
    <property type="protein sequence ID" value="MFD2588002.1"/>
    <property type="molecule type" value="Genomic_DNA"/>
</dbReference>
<reference evidence="2" key="1">
    <citation type="journal article" date="2019" name="Int. J. Syst. Evol. Microbiol.">
        <title>The Global Catalogue of Microorganisms (GCM) 10K type strain sequencing project: providing services to taxonomists for standard genome sequencing and annotation.</title>
        <authorList>
            <consortium name="The Broad Institute Genomics Platform"/>
            <consortium name="The Broad Institute Genome Sequencing Center for Infectious Disease"/>
            <person name="Wu L."/>
            <person name="Ma J."/>
        </authorList>
    </citation>
    <scope>NUCLEOTIDE SEQUENCE [LARGE SCALE GENOMIC DNA]</scope>
    <source>
        <strain evidence="2">KCTC 52368</strain>
    </source>
</reference>
<sequence length="208" mass="23836">MKCIRITPADVIEQNLDFKIYKILDDEGESPLKWNLTPTSLQIIPNDTGHYLVKAFIIDESGVDTTALINVSTPERIADFTIYDFNSPKYSSISEQTGIGKNVIPAVASDAFGSYEFYYARNNPDIGIEVLKNGVILSTQKTVIAEDLAYILRDEKRLEDALNYFLIAEEYGQSSEFILFEIEQLYCEMENYKKALEYKRKREKIKNN</sequence>
<dbReference type="InterPro" id="IPR011990">
    <property type="entry name" value="TPR-like_helical_dom_sf"/>
</dbReference>
<evidence type="ECO:0000313" key="1">
    <source>
        <dbReference type="EMBL" id="MFD2588002.1"/>
    </source>
</evidence>
<evidence type="ECO:0000313" key="2">
    <source>
        <dbReference type="Proteomes" id="UP001597526"/>
    </source>
</evidence>
<dbReference type="RefSeq" id="WP_377767543.1">
    <property type="nucleotide sequence ID" value="NZ_JBHULB010000017.1"/>
</dbReference>
<keyword evidence="2" id="KW-1185">Reference proteome</keyword>
<comment type="caution">
    <text evidence="1">The sequence shown here is derived from an EMBL/GenBank/DDBJ whole genome shotgun (WGS) entry which is preliminary data.</text>
</comment>
<name>A0ABW5MXW3_9FLAO</name>
<proteinExistence type="predicted"/>
<organism evidence="1 2">
    <name type="scientific">Croceitalea marina</name>
    <dbReference type="NCBI Taxonomy" id="1775166"/>
    <lineage>
        <taxon>Bacteria</taxon>
        <taxon>Pseudomonadati</taxon>
        <taxon>Bacteroidota</taxon>
        <taxon>Flavobacteriia</taxon>
        <taxon>Flavobacteriales</taxon>
        <taxon>Flavobacteriaceae</taxon>
        <taxon>Croceitalea</taxon>
    </lineage>
</organism>
<accession>A0ABW5MXW3</accession>
<gene>
    <name evidence="1" type="ORF">ACFSQJ_13735</name>
</gene>
<dbReference type="SUPFAM" id="SSF48452">
    <property type="entry name" value="TPR-like"/>
    <property type="match status" value="1"/>
</dbReference>
<dbReference type="Proteomes" id="UP001597526">
    <property type="component" value="Unassembled WGS sequence"/>
</dbReference>
<protein>
    <submittedName>
        <fullName evidence="1">Tetratricopeptide repeat protein</fullName>
    </submittedName>
</protein>